<feature type="domain" description="FAD/NAD(P)-binding" evidence="1">
    <location>
        <begin position="1"/>
        <end position="288"/>
    </location>
</feature>
<dbReference type="OrthoDB" id="9781621at2"/>
<dbReference type="Proteomes" id="UP000029273">
    <property type="component" value="Unassembled WGS sequence"/>
</dbReference>
<reference evidence="2 3" key="1">
    <citation type="journal article" date="2014" name="Genome Announc.">
        <title>Draft Genome Sequence of the Iron-Oxidizing, Acidophilic, and Halotolerant 'Thiobacillus prosperus' Type Strain DSM 5130.</title>
        <authorList>
            <person name="Ossandon F.J."/>
            <person name="Cardenas J.P."/>
            <person name="Corbett M."/>
            <person name="Quatrini R."/>
            <person name="Holmes D.S."/>
            <person name="Watkin E."/>
        </authorList>
    </citation>
    <scope>NUCLEOTIDE SEQUENCE [LARGE SCALE GENOMIC DNA]</scope>
    <source>
        <strain evidence="2 3">DSM 5130</strain>
    </source>
</reference>
<dbReference type="AlphaFoldDB" id="A0A1A6C4K6"/>
<dbReference type="Pfam" id="PF07992">
    <property type="entry name" value="Pyr_redox_2"/>
    <property type="match status" value="1"/>
</dbReference>
<evidence type="ECO:0000259" key="1">
    <source>
        <dbReference type="Pfam" id="PF07992"/>
    </source>
</evidence>
<dbReference type="InterPro" id="IPR052541">
    <property type="entry name" value="SQRD"/>
</dbReference>
<organism evidence="2 3">
    <name type="scientific">Acidihalobacter prosperus</name>
    <dbReference type="NCBI Taxonomy" id="160660"/>
    <lineage>
        <taxon>Bacteria</taxon>
        <taxon>Pseudomonadati</taxon>
        <taxon>Pseudomonadota</taxon>
        <taxon>Gammaproteobacteria</taxon>
        <taxon>Chromatiales</taxon>
        <taxon>Ectothiorhodospiraceae</taxon>
        <taxon>Acidihalobacter</taxon>
    </lineage>
</organism>
<proteinExistence type="predicted"/>
<dbReference type="STRING" id="160660.BJI67_00560"/>
<comment type="caution">
    <text evidence="2">The sequence shown here is derived from an EMBL/GenBank/DDBJ whole genome shotgun (WGS) entry which is preliminary data.</text>
</comment>
<dbReference type="InterPro" id="IPR036188">
    <property type="entry name" value="FAD/NAD-bd_sf"/>
</dbReference>
<dbReference type="EMBL" id="JQSG02000003">
    <property type="protein sequence ID" value="OBS09496.1"/>
    <property type="molecule type" value="Genomic_DNA"/>
</dbReference>
<evidence type="ECO:0000313" key="3">
    <source>
        <dbReference type="Proteomes" id="UP000029273"/>
    </source>
</evidence>
<accession>A0A1A6C4K6</accession>
<dbReference type="SUPFAM" id="SSF51905">
    <property type="entry name" value="FAD/NAD(P)-binding domain"/>
    <property type="match status" value="2"/>
</dbReference>
<protein>
    <submittedName>
        <fullName evidence="2">Pyridine nucleotide-disulfide oxidoreductase</fullName>
    </submittedName>
</protein>
<name>A0A1A6C4K6_9GAMM</name>
<dbReference type="InterPro" id="IPR023753">
    <property type="entry name" value="FAD/NAD-binding_dom"/>
</dbReference>
<dbReference type="PRINTS" id="PR00368">
    <property type="entry name" value="FADPNR"/>
</dbReference>
<dbReference type="GO" id="GO:0016491">
    <property type="term" value="F:oxidoreductase activity"/>
    <property type="evidence" value="ECO:0007669"/>
    <property type="project" value="InterPro"/>
</dbReference>
<keyword evidence="3" id="KW-1185">Reference proteome</keyword>
<dbReference type="Gene3D" id="3.50.50.60">
    <property type="entry name" value="FAD/NAD(P)-binding domain"/>
    <property type="match status" value="2"/>
</dbReference>
<gene>
    <name evidence="2" type="ORF">Thpro_021824</name>
</gene>
<evidence type="ECO:0000313" key="2">
    <source>
        <dbReference type="EMBL" id="OBS09496.1"/>
    </source>
</evidence>
<dbReference type="PANTHER" id="PTHR43755:SF1">
    <property type="entry name" value="FAD-DEPENDENT PYRIDINE NUCLEOTIDE-DISULPHIDE OXIDOREDUCTASE"/>
    <property type="match status" value="1"/>
</dbReference>
<sequence length="377" mass="41947">MKILIVGGGMGGTILANNLARRLKHELKQGKAQITMLSASERHMYQPGLLYVSIGRMATDALYREQTSLLEPEIEFHVDPVTTFTLDQNQVTTQSGKTYGYDMLVIATGSRAMPETIPGLAENSVNCYTEANAVEMWRQVREFQGGTVTIAVGVPHKCPMIPLEVTFVLHDYFKERGILDKVKFQYTYPIGRIHSLAPVGEWAKGEFDRLGIQYETLFNMKEVDGANKVVHSEEGTQSHYDLLVAVPPHKGMAVIEENGLGQSGWIPTDRHSLKMEGRDNVYVLGDTTNLPISKAGSTAHFEAEALAENLAAIVKLGEPVRDYDGKVFCFIEAGSDRATYAMFNYNQPPAPRAPNRAVHWFKMAYNQLYWASARGLL</sequence>
<dbReference type="RefSeq" id="WP_038087909.1">
    <property type="nucleotide sequence ID" value="NZ_JQSG02000003.1"/>
</dbReference>
<dbReference type="PANTHER" id="PTHR43755">
    <property type="match status" value="1"/>
</dbReference>